<evidence type="ECO:0000313" key="3">
    <source>
        <dbReference type="Proteomes" id="UP001320148"/>
    </source>
</evidence>
<dbReference type="RefSeq" id="WP_236889342.1">
    <property type="nucleotide sequence ID" value="NZ_AP024488.1"/>
</dbReference>
<evidence type="ECO:0000256" key="1">
    <source>
        <dbReference type="SAM" id="MobiDB-lite"/>
    </source>
</evidence>
<keyword evidence="3" id="KW-1185">Reference proteome</keyword>
<protein>
    <recommendedName>
        <fullName evidence="4">DUF4177 domain-containing protein</fullName>
    </recommendedName>
</protein>
<evidence type="ECO:0000313" key="2">
    <source>
        <dbReference type="EMBL" id="BCS97929.1"/>
    </source>
</evidence>
<feature type="region of interest" description="Disordered" evidence="1">
    <location>
        <begin position="39"/>
        <end position="59"/>
    </location>
</feature>
<dbReference type="InterPro" id="IPR025234">
    <property type="entry name" value="YjzH-like"/>
</dbReference>
<proteinExistence type="predicted"/>
<gene>
    <name evidence="2" type="ORF">DSLASN_35610</name>
</gene>
<reference evidence="2 3" key="1">
    <citation type="submission" date="2021-02" db="EMBL/GenBank/DDBJ databases">
        <title>Complete genome of Desulfoluna sp. strain ASN36.</title>
        <authorList>
            <person name="Takahashi A."/>
            <person name="Kojima H."/>
            <person name="Fukui M."/>
        </authorList>
    </citation>
    <scope>NUCLEOTIDE SEQUENCE [LARGE SCALE GENOMIC DNA]</scope>
    <source>
        <strain evidence="2 3">ASN36</strain>
    </source>
</reference>
<dbReference type="EMBL" id="AP024488">
    <property type="protein sequence ID" value="BCS97929.1"/>
    <property type="molecule type" value="Genomic_DNA"/>
</dbReference>
<organism evidence="2 3">
    <name type="scientific">Desulfoluna limicola</name>
    <dbReference type="NCBI Taxonomy" id="2810562"/>
    <lineage>
        <taxon>Bacteria</taxon>
        <taxon>Pseudomonadati</taxon>
        <taxon>Thermodesulfobacteriota</taxon>
        <taxon>Desulfobacteria</taxon>
        <taxon>Desulfobacterales</taxon>
        <taxon>Desulfolunaceae</taxon>
        <taxon>Desulfoluna</taxon>
    </lineage>
</organism>
<evidence type="ECO:0008006" key="4">
    <source>
        <dbReference type="Google" id="ProtNLM"/>
    </source>
</evidence>
<sequence length="59" mass="6336">MAYTEYKVITVVEGGLGTIFLGASGIPTKKMETTLNKEAEEGWNHSTLLSRGLTPPPEA</sequence>
<name>A0ABM7PKQ1_9BACT</name>
<accession>A0ABM7PKQ1</accession>
<dbReference type="Pfam" id="PF13783">
    <property type="entry name" value="DUF4177"/>
    <property type="match status" value="1"/>
</dbReference>
<dbReference type="Proteomes" id="UP001320148">
    <property type="component" value="Chromosome"/>
</dbReference>